<evidence type="ECO:0000313" key="9">
    <source>
        <dbReference type="Proteomes" id="UP000054007"/>
    </source>
</evidence>
<name>A0A0D7BQT4_9AGAR</name>
<dbReference type="PANTHER" id="PTHR16466:SF6">
    <property type="entry name" value="TELOMERIC REPEAT-BINDING FACTOR 2-INTERACTING PROTEIN 1"/>
    <property type="match status" value="1"/>
</dbReference>
<keyword evidence="3 5" id="KW-0779">Telomere</keyword>
<feature type="region of interest" description="Disordered" evidence="6">
    <location>
        <begin position="364"/>
        <end position="395"/>
    </location>
</feature>
<comment type="similarity">
    <text evidence="1 5">Belongs to the RAP1 family.</text>
</comment>
<reference evidence="8 9" key="1">
    <citation type="journal article" date="2015" name="Fungal Genet. Biol.">
        <title>Evolution of novel wood decay mechanisms in Agaricales revealed by the genome sequences of Fistulina hepatica and Cylindrobasidium torrendii.</title>
        <authorList>
            <person name="Floudas D."/>
            <person name="Held B.W."/>
            <person name="Riley R."/>
            <person name="Nagy L.G."/>
            <person name="Koehler G."/>
            <person name="Ransdell A.S."/>
            <person name="Younus H."/>
            <person name="Chow J."/>
            <person name="Chiniquy J."/>
            <person name="Lipzen A."/>
            <person name="Tritt A."/>
            <person name="Sun H."/>
            <person name="Haridas S."/>
            <person name="LaButti K."/>
            <person name="Ohm R.A."/>
            <person name="Kues U."/>
            <person name="Blanchette R.A."/>
            <person name="Grigoriev I.V."/>
            <person name="Minto R.E."/>
            <person name="Hibbett D.S."/>
        </authorList>
    </citation>
    <scope>NUCLEOTIDE SEQUENCE [LARGE SCALE GENOMIC DNA]</scope>
    <source>
        <strain evidence="8 9">FP15055 ss-10</strain>
    </source>
</reference>
<evidence type="ECO:0000256" key="1">
    <source>
        <dbReference type="ARBA" id="ARBA00010467"/>
    </source>
</evidence>
<dbReference type="EMBL" id="KN880440">
    <property type="protein sequence ID" value="KIY72777.1"/>
    <property type="molecule type" value="Genomic_DNA"/>
</dbReference>
<feature type="compositionally biased region" description="Basic and acidic residues" evidence="6">
    <location>
        <begin position="372"/>
        <end position="381"/>
    </location>
</feature>
<comment type="subunit">
    <text evidence="5">Homodimer.</text>
</comment>
<sequence length="446" mass="50702">MIFYDGDTQIKFFIQRDVPQDVMQELTKIIQEQGGRIEEKVPRQGYVLIAPGTAEAHRLRSCWFSPDRPGRFFVPYTFVEACKNAGAHLKQIFTEGGMPIPIHIHSSFCNPNARASLSDRIIHSGGDPNAPLTSARVILADPNTPIFQTLIKSNENKPGVFVESYMWVKKCIESGVVAYTPVVFKNPGGRRKGEERTQFSDDDDRLLCQWIAQKIPFKETGGRTGNKLYQQLIDLGDEDGYNWVRRHTWQSWRERYKKNAERLDVTIAAIVAELKLEPGEKGQYGYVREKHPKKRKPGVKDEQDEMALREELEALAAQRPLSVPANIPFPPELMPTPIPAASSEPRREEEEDWPILIGNLKPPAWASGKRHASIEAEDHPAKRPRTNSSAAPEQLHVVDTGLRKIAQETKFTIEEVQAFFDKTGEMEVTRNRFQAMRAMISKMFPE</sequence>
<accession>A0A0D7BQT4</accession>
<dbReference type="GO" id="GO:0010833">
    <property type="term" value="P:telomere maintenance via telomere lengthening"/>
    <property type="evidence" value="ECO:0007669"/>
    <property type="project" value="UniProtKB-UniRule"/>
</dbReference>
<protein>
    <recommendedName>
        <fullName evidence="5">DNA-binding protein RAP1</fullName>
    </recommendedName>
</protein>
<organism evidence="8 9">
    <name type="scientific">Cylindrobasidium torrendii FP15055 ss-10</name>
    <dbReference type="NCBI Taxonomy" id="1314674"/>
    <lineage>
        <taxon>Eukaryota</taxon>
        <taxon>Fungi</taxon>
        <taxon>Dikarya</taxon>
        <taxon>Basidiomycota</taxon>
        <taxon>Agaricomycotina</taxon>
        <taxon>Agaricomycetes</taxon>
        <taxon>Agaricomycetidae</taxon>
        <taxon>Agaricales</taxon>
        <taxon>Marasmiineae</taxon>
        <taxon>Physalacriaceae</taxon>
        <taxon>Cylindrobasidium</taxon>
    </lineage>
</organism>
<dbReference type="InterPro" id="IPR015010">
    <property type="entry name" value="TERF2IP_Myb"/>
</dbReference>
<evidence type="ECO:0000259" key="7">
    <source>
        <dbReference type="Pfam" id="PF08914"/>
    </source>
</evidence>
<evidence type="ECO:0000256" key="3">
    <source>
        <dbReference type="ARBA" id="ARBA00022895"/>
    </source>
</evidence>
<dbReference type="GO" id="GO:0070187">
    <property type="term" value="C:shelterin complex"/>
    <property type="evidence" value="ECO:0007669"/>
    <property type="project" value="TreeGrafter"/>
</dbReference>
<dbReference type="STRING" id="1314674.A0A0D7BQT4"/>
<dbReference type="Gene3D" id="1.10.10.60">
    <property type="entry name" value="Homeodomain-like"/>
    <property type="match status" value="1"/>
</dbReference>
<evidence type="ECO:0000256" key="6">
    <source>
        <dbReference type="SAM" id="MobiDB-lite"/>
    </source>
</evidence>
<dbReference type="InterPro" id="IPR039595">
    <property type="entry name" value="TE2IP/Rap1"/>
</dbReference>
<keyword evidence="2 5" id="KW-0158">Chromosome</keyword>
<dbReference type="Pfam" id="PF08914">
    <property type="entry name" value="Myb_Rap1"/>
    <property type="match status" value="1"/>
</dbReference>
<dbReference type="OrthoDB" id="435460at2759"/>
<keyword evidence="4 5" id="KW-0539">Nucleus</keyword>
<dbReference type="GO" id="GO:0031848">
    <property type="term" value="P:protection from non-homologous end joining at telomere"/>
    <property type="evidence" value="ECO:0007669"/>
    <property type="project" value="TreeGrafter"/>
</dbReference>
<dbReference type="CDD" id="cd11655">
    <property type="entry name" value="rap1_myb-like"/>
    <property type="match status" value="1"/>
</dbReference>
<dbReference type="AlphaFoldDB" id="A0A0D7BQT4"/>
<keyword evidence="9" id="KW-1185">Reference proteome</keyword>
<comment type="function">
    <text evidence="5">Involved in the regulation of telomere length, clustering and has a specific role in telomere position effect (TPE).</text>
</comment>
<dbReference type="PANTHER" id="PTHR16466">
    <property type="entry name" value="TELOMERE REPEAT-BINDING FACTOR 2-INTERACTING PROTEIN 1"/>
    <property type="match status" value="1"/>
</dbReference>
<feature type="domain" description="TERF2-interacting telomeric protein 1 Myb" evidence="7">
    <location>
        <begin position="199"/>
        <end position="259"/>
    </location>
</feature>
<evidence type="ECO:0000256" key="5">
    <source>
        <dbReference type="RuleBase" id="RU367107"/>
    </source>
</evidence>
<proteinExistence type="inferred from homology"/>
<dbReference type="GO" id="GO:0042162">
    <property type="term" value="F:telomeric DNA binding"/>
    <property type="evidence" value="ECO:0007669"/>
    <property type="project" value="TreeGrafter"/>
</dbReference>
<gene>
    <name evidence="8" type="ORF">CYLTODRAFT_6905</name>
</gene>
<evidence type="ECO:0000313" key="8">
    <source>
        <dbReference type="EMBL" id="KIY72777.1"/>
    </source>
</evidence>
<dbReference type="InterPro" id="IPR009057">
    <property type="entry name" value="Homeodomain-like_sf"/>
</dbReference>
<dbReference type="SUPFAM" id="SSF46689">
    <property type="entry name" value="Homeodomain-like"/>
    <property type="match status" value="1"/>
</dbReference>
<evidence type="ECO:0000256" key="2">
    <source>
        <dbReference type="ARBA" id="ARBA00022454"/>
    </source>
</evidence>
<feature type="compositionally biased region" description="Pro residues" evidence="6">
    <location>
        <begin position="327"/>
        <end position="338"/>
    </location>
</feature>
<feature type="region of interest" description="Disordered" evidence="6">
    <location>
        <begin position="326"/>
        <end position="350"/>
    </location>
</feature>
<dbReference type="Proteomes" id="UP000054007">
    <property type="component" value="Unassembled WGS sequence"/>
</dbReference>
<evidence type="ECO:0000256" key="4">
    <source>
        <dbReference type="ARBA" id="ARBA00023242"/>
    </source>
</evidence>
<comment type="subcellular location">
    <subcellularLocation>
        <location evidence="5">Nucleus</location>
    </subcellularLocation>
    <subcellularLocation>
        <location evidence="5">Chromosome</location>
        <location evidence="5">Telomere</location>
    </subcellularLocation>
</comment>